<protein>
    <recommendedName>
        <fullName evidence="3">Acyl-CoA reductase</fullName>
    </recommendedName>
</protein>
<name>A0A0E9N6Y3_9BACT</name>
<dbReference type="Proteomes" id="UP000033121">
    <property type="component" value="Unassembled WGS sequence"/>
</dbReference>
<dbReference type="AlphaFoldDB" id="A0A0E9N6Y3"/>
<proteinExistence type="predicted"/>
<evidence type="ECO:0000313" key="2">
    <source>
        <dbReference type="Proteomes" id="UP000033121"/>
    </source>
</evidence>
<dbReference type="STRING" id="1220578.FPE01S_08_00270"/>
<gene>
    <name evidence="1" type="ORF">FPE01S_08_00270</name>
</gene>
<keyword evidence="2" id="KW-1185">Reference proteome</keyword>
<reference evidence="1 2" key="1">
    <citation type="submission" date="2015-04" db="EMBL/GenBank/DDBJ databases">
        <title>Whole genome shotgun sequence of Flavihumibacter petaseus NBRC 106054.</title>
        <authorList>
            <person name="Miyazawa S."/>
            <person name="Hosoyama A."/>
            <person name="Hashimoto M."/>
            <person name="Noguchi M."/>
            <person name="Tsuchikane K."/>
            <person name="Ohji S."/>
            <person name="Yamazoe A."/>
            <person name="Ichikawa N."/>
            <person name="Kimura A."/>
            <person name="Fujita N."/>
        </authorList>
    </citation>
    <scope>NUCLEOTIDE SEQUENCE [LARGE SCALE GENOMIC DNA]</scope>
    <source>
        <strain evidence="1 2">NBRC 106054</strain>
    </source>
</reference>
<sequence length="320" mass="35853">MGIYLRENPSEWQEIKTRASLTNPWFSAVGVEEAVTAIADNFLQADLLRNWADAYVVPSDRPAAKTVGIVMAGNIPLVGFHDWLAVFVSGHNSKVKLSSKDAVLLPHLVKKLEEWEPGVAGYTSFAEQLKSCDAYIATGSDNTSRYFEYYFGKYPSIIRRNRTSVAVLDGSETAGELVQLADDTHQYFGMGCRNVTHLYVPEGYDFLPFLNAAKKYSSYFDHPKYKNNYDYQLAILLLNHQYYMSNGSVLLVENPAIFSPISVIHYSYYPPGEMPLEKPEHNNSIQCIVGHGHIPFGSAQEPGLSDYADGVDTMQFLSYL</sequence>
<organism evidence="1 2">
    <name type="scientific">Flavihumibacter petaseus NBRC 106054</name>
    <dbReference type="NCBI Taxonomy" id="1220578"/>
    <lineage>
        <taxon>Bacteria</taxon>
        <taxon>Pseudomonadati</taxon>
        <taxon>Bacteroidota</taxon>
        <taxon>Chitinophagia</taxon>
        <taxon>Chitinophagales</taxon>
        <taxon>Chitinophagaceae</taxon>
        <taxon>Flavihumibacter</taxon>
    </lineage>
</organism>
<accession>A0A0E9N6Y3</accession>
<evidence type="ECO:0000313" key="1">
    <source>
        <dbReference type="EMBL" id="GAO45707.1"/>
    </source>
</evidence>
<evidence type="ECO:0008006" key="3">
    <source>
        <dbReference type="Google" id="ProtNLM"/>
    </source>
</evidence>
<dbReference type="EMBL" id="BBWV01000008">
    <property type="protein sequence ID" value="GAO45707.1"/>
    <property type="molecule type" value="Genomic_DNA"/>
</dbReference>
<comment type="caution">
    <text evidence="1">The sequence shown here is derived from an EMBL/GenBank/DDBJ whole genome shotgun (WGS) entry which is preliminary data.</text>
</comment>